<gene>
    <name evidence="1" type="ORF">RF11_15533</name>
</gene>
<protein>
    <submittedName>
        <fullName evidence="1">Uncharacterized protein</fullName>
    </submittedName>
</protein>
<evidence type="ECO:0000313" key="2">
    <source>
        <dbReference type="Proteomes" id="UP000031668"/>
    </source>
</evidence>
<accession>A0A0C2M608</accession>
<sequence>MCEKLVDALLMVIVNFFGCFYDKQKMFEKLLRFYLDSSFSCFIRPFCVYDQWINQYRNHKGWFFSYCSSIFNHASDFLSHDDPNHHSPHLERVLILLQSILHNLYDRCLDELDMGGLVDLASQGLLSHEPLRFEKCYNVLTELFAHNSTTNGSKESETDSILLSLYNSHVNLIVKNCIKVIVSQRNISIVKGCGNLLRIMSDTKRFGVAARLTIENMILKEDLEKCPEGIKIDQNIIDDLKNVLNAPNKTEAEDLAVLINSKLYEC</sequence>
<evidence type="ECO:0000313" key="1">
    <source>
        <dbReference type="EMBL" id="KII62490.1"/>
    </source>
</evidence>
<dbReference type="AlphaFoldDB" id="A0A0C2M608"/>
<dbReference type="EMBL" id="JWZT01004963">
    <property type="protein sequence ID" value="KII62490.1"/>
    <property type="molecule type" value="Genomic_DNA"/>
</dbReference>
<organism evidence="1 2">
    <name type="scientific">Thelohanellus kitauei</name>
    <name type="common">Myxosporean</name>
    <dbReference type="NCBI Taxonomy" id="669202"/>
    <lineage>
        <taxon>Eukaryota</taxon>
        <taxon>Metazoa</taxon>
        <taxon>Cnidaria</taxon>
        <taxon>Myxozoa</taxon>
        <taxon>Myxosporea</taxon>
        <taxon>Bivalvulida</taxon>
        <taxon>Platysporina</taxon>
        <taxon>Myxobolidae</taxon>
        <taxon>Thelohanellus</taxon>
    </lineage>
</organism>
<proteinExistence type="predicted"/>
<dbReference type="Proteomes" id="UP000031668">
    <property type="component" value="Unassembled WGS sequence"/>
</dbReference>
<reference evidence="1 2" key="1">
    <citation type="journal article" date="2014" name="Genome Biol. Evol.">
        <title>The genome of the myxosporean Thelohanellus kitauei shows adaptations to nutrient acquisition within its fish host.</title>
        <authorList>
            <person name="Yang Y."/>
            <person name="Xiong J."/>
            <person name="Zhou Z."/>
            <person name="Huo F."/>
            <person name="Miao W."/>
            <person name="Ran C."/>
            <person name="Liu Y."/>
            <person name="Zhang J."/>
            <person name="Feng J."/>
            <person name="Wang M."/>
            <person name="Wang M."/>
            <person name="Wang L."/>
            <person name="Yao B."/>
        </authorList>
    </citation>
    <scope>NUCLEOTIDE SEQUENCE [LARGE SCALE GENOMIC DNA]</scope>
    <source>
        <strain evidence="1">Wuqing</strain>
    </source>
</reference>
<dbReference type="InterPro" id="IPR011989">
    <property type="entry name" value="ARM-like"/>
</dbReference>
<dbReference type="Gene3D" id="1.25.10.10">
    <property type="entry name" value="Leucine-rich Repeat Variant"/>
    <property type="match status" value="1"/>
</dbReference>
<keyword evidence="2" id="KW-1185">Reference proteome</keyword>
<name>A0A0C2M608_THEKT</name>
<comment type="caution">
    <text evidence="1">The sequence shown here is derived from an EMBL/GenBank/DDBJ whole genome shotgun (WGS) entry which is preliminary data.</text>
</comment>